<dbReference type="GO" id="GO:0006354">
    <property type="term" value="P:DNA-templated transcription elongation"/>
    <property type="evidence" value="ECO:0007669"/>
    <property type="project" value="UniProtKB-UniRule"/>
</dbReference>
<gene>
    <name evidence="5 10" type="primary">nusG</name>
    <name evidence="10" type="ORF">H9789_07745</name>
</gene>
<dbReference type="Gene3D" id="2.30.30.30">
    <property type="match status" value="1"/>
</dbReference>
<dbReference type="InterPro" id="IPR036735">
    <property type="entry name" value="NGN_dom_sf"/>
</dbReference>
<evidence type="ECO:0000256" key="2">
    <source>
        <dbReference type="ARBA" id="ARBA00022814"/>
    </source>
</evidence>
<name>A0A9E2L904_9BACT</name>
<evidence type="ECO:0000259" key="9">
    <source>
        <dbReference type="SMART" id="SM00739"/>
    </source>
</evidence>
<dbReference type="InterPro" id="IPR043425">
    <property type="entry name" value="NusG-like"/>
</dbReference>
<dbReference type="NCBIfam" id="TIGR00922">
    <property type="entry name" value="nusG"/>
    <property type="match status" value="1"/>
</dbReference>
<organism evidence="10 11">
    <name type="scientific">Candidatus Paraprevotella stercoravium</name>
    <dbReference type="NCBI Taxonomy" id="2838725"/>
    <lineage>
        <taxon>Bacteria</taxon>
        <taxon>Pseudomonadati</taxon>
        <taxon>Bacteroidota</taxon>
        <taxon>Bacteroidia</taxon>
        <taxon>Bacteroidales</taxon>
        <taxon>Prevotellaceae</taxon>
        <taxon>Paraprevotella</taxon>
    </lineage>
</organism>
<dbReference type="AlphaFoldDB" id="A0A9E2L904"/>
<dbReference type="Pfam" id="PF02357">
    <property type="entry name" value="NusG"/>
    <property type="match status" value="1"/>
</dbReference>
<dbReference type="EMBL" id="JAHLFU010000164">
    <property type="protein sequence ID" value="MBU3853688.1"/>
    <property type="molecule type" value="Genomic_DNA"/>
</dbReference>
<dbReference type="CDD" id="cd06091">
    <property type="entry name" value="KOW_NusG"/>
    <property type="match status" value="1"/>
</dbReference>
<evidence type="ECO:0000256" key="3">
    <source>
        <dbReference type="ARBA" id="ARBA00023015"/>
    </source>
</evidence>
<evidence type="ECO:0000256" key="7">
    <source>
        <dbReference type="RuleBase" id="RU000538"/>
    </source>
</evidence>
<feature type="domain" description="NusG-like N-terminal" evidence="8">
    <location>
        <begin position="5"/>
        <end position="114"/>
    </location>
</feature>
<dbReference type="InterPro" id="IPR014722">
    <property type="entry name" value="Rib_uL2_dom2"/>
</dbReference>
<evidence type="ECO:0000259" key="8">
    <source>
        <dbReference type="SMART" id="SM00738"/>
    </source>
</evidence>
<keyword evidence="3 5" id="KW-0805">Transcription regulation</keyword>
<comment type="similarity">
    <text evidence="5 7">Belongs to the NusG family.</text>
</comment>
<reference evidence="10" key="1">
    <citation type="journal article" date="2021" name="PeerJ">
        <title>Extensive microbial diversity within the chicken gut microbiome revealed by metagenomics and culture.</title>
        <authorList>
            <person name="Gilroy R."/>
            <person name="Ravi A."/>
            <person name="Getino M."/>
            <person name="Pursley I."/>
            <person name="Horton D.L."/>
            <person name="Alikhan N.F."/>
            <person name="Baker D."/>
            <person name="Gharbi K."/>
            <person name="Hall N."/>
            <person name="Watson M."/>
            <person name="Adriaenssens E.M."/>
            <person name="Foster-Nyarko E."/>
            <person name="Jarju S."/>
            <person name="Secka A."/>
            <person name="Antonio M."/>
            <person name="Oren A."/>
            <person name="Chaudhuri R.R."/>
            <person name="La Ragione R."/>
            <person name="Hildebrand F."/>
            <person name="Pallen M.J."/>
        </authorList>
    </citation>
    <scope>NUCLEOTIDE SEQUENCE</scope>
    <source>
        <strain evidence="10">G3-2149</strain>
    </source>
</reference>
<dbReference type="GO" id="GO:0032784">
    <property type="term" value="P:regulation of DNA-templated transcription elongation"/>
    <property type="evidence" value="ECO:0007669"/>
    <property type="project" value="InterPro"/>
</dbReference>
<dbReference type="SUPFAM" id="SSF50104">
    <property type="entry name" value="Translation proteins SH3-like domain"/>
    <property type="match status" value="1"/>
</dbReference>
<comment type="caution">
    <text evidence="10">The sequence shown here is derived from an EMBL/GenBank/DDBJ whole genome shotgun (WGS) entry which is preliminary data.</text>
</comment>
<dbReference type="Pfam" id="PF00467">
    <property type="entry name" value="KOW"/>
    <property type="match status" value="1"/>
</dbReference>
<dbReference type="SMART" id="SM00738">
    <property type="entry name" value="NGN"/>
    <property type="match status" value="1"/>
</dbReference>
<dbReference type="FunFam" id="2.30.30.30:FF:000002">
    <property type="entry name" value="Transcription termination/antitermination factor NusG"/>
    <property type="match status" value="1"/>
</dbReference>
<evidence type="ECO:0000256" key="6">
    <source>
        <dbReference type="NCBIfam" id="TIGR00922"/>
    </source>
</evidence>
<comment type="function">
    <text evidence="5 7">Participates in transcription elongation, termination and antitermination.</text>
</comment>
<keyword evidence="4 5" id="KW-0804">Transcription</keyword>
<evidence type="ECO:0000256" key="1">
    <source>
        <dbReference type="ARBA" id="ARBA00022472"/>
    </source>
</evidence>
<evidence type="ECO:0000256" key="4">
    <source>
        <dbReference type="ARBA" id="ARBA00023163"/>
    </source>
</evidence>
<dbReference type="PANTHER" id="PTHR30265">
    <property type="entry name" value="RHO-INTERACTING TRANSCRIPTION TERMINATION FACTOR NUSG"/>
    <property type="match status" value="1"/>
</dbReference>
<dbReference type="Proteomes" id="UP000823865">
    <property type="component" value="Unassembled WGS sequence"/>
</dbReference>
<dbReference type="InterPro" id="IPR001062">
    <property type="entry name" value="Transcrpt_antiterm_NusG"/>
</dbReference>
<evidence type="ECO:0000256" key="5">
    <source>
        <dbReference type="HAMAP-Rule" id="MF_00948"/>
    </source>
</evidence>
<dbReference type="GO" id="GO:0005829">
    <property type="term" value="C:cytosol"/>
    <property type="evidence" value="ECO:0007669"/>
    <property type="project" value="TreeGrafter"/>
</dbReference>
<dbReference type="SMART" id="SM00739">
    <property type="entry name" value="KOW"/>
    <property type="match status" value="1"/>
</dbReference>
<dbReference type="HAMAP" id="MF_00948">
    <property type="entry name" value="NusG"/>
    <property type="match status" value="1"/>
</dbReference>
<dbReference type="Gene3D" id="3.30.70.940">
    <property type="entry name" value="NusG, N-terminal domain"/>
    <property type="match status" value="1"/>
</dbReference>
<dbReference type="GO" id="GO:0031564">
    <property type="term" value="P:transcription antitermination"/>
    <property type="evidence" value="ECO:0007669"/>
    <property type="project" value="UniProtKB-UniRule"/>
</dbReference>
<dbReference type="InterPro" id="IPR006645">
    <property type="entry name" value="NGN-like_dom"/>
</dbReference>
<protein>
    <recommendedName>
        <fullName evidence="5 6">Transcription termination/antitermination protein NusG</fullName>
    </recommendedName>
</protein>
<keyword evidence="2 5" id="KW-0889">Transcription antitermination</keyword>
<dbReference type="InterPro" id="IPR008991">
    <property type="entry name" value="Translation_prot_SH3-like_sf"/>
</dbReference>
<feature type="domain" description="KOW" evidence="9">
    <location>
        <begin position="127"/>
        <end position="154"/>
    </location>
</feature>
<reference evidence="10" key="2">
    <citation type="submission" date="2021-04" db="EMBL/GenBank/DDBJ databases">
        <authorList>
            <person name="Gilroy R."/>
        </authorList>
    </citation>
    <scope>NUCLEOTIDE SEQUENCE</scope>
    <source>
        <strain evidence="10">G3-2149</strain>
    </source>
</reference>
<dbReference type="PRINTS" id="PR00338">
    <property type="entry name" value="NUSGTNSCPFCT"/>
</dbReference>
<dbReference type="InterPro" id="IPR005824">
    <property type="entry name" value="KOW"/>
</dbReference>
<dbReference type="CDD" id="cd09891">
    <property type="entry name" value="NGN_Bact_1"/>
    <property type="match status" value="1"/>
</dbReference>
<proteinExistence type="inferred from homology"/>
<accession>A0A9E2L904</accession>
<dbReference type="InterPro" id="IPR047050">
    <property type="entry name" value="NGN"/>
</dbReference>
<keyword evidence="1 5" id="KW-0806">Transcription termination</keyword>
<dbReference type="PANTHER" id="PTHR30265:SF2">
    <property type="entry name" value="TRANSCRIPTION TERMINATION_ANTITERMINATION PROTEIN NUSG"/>
    <property type="match status" value="1"/>
</dbReference>
<dbReference type="SUPFAM" id="SSF82679">
    <property type="entry name" value="N-utilization substance G protein NusG, N-terminal domain"/>
    <property type="match status" value="1"/>
</dbReference>
<evidence type="ECO:0000313" key="10">
    <source>
        <dbReference type="EMBL" id="MBU3853688.1"/>
    </source>
</evidence>
<sequence length="181" mass="20337">MAEIEMKWYVMRAISGKESKVKEYIDAEIKKGDFGKYVSQVLIPTEKVVTNRNGKRVVTERNHLPGYVLVEAALVGEVAPLLRNTPNVLGFLGESNSHPTPLRQHEVNRLLGVVDELKDVPEEMPVPYEVGESVKVTEGPFSGFSATIEEVNIEKKKLKVMVKIFGRKTPLELGFMQVEKE</sequence>
<evidence type="ECO:0000313" key="11">
    <source>
        <dbReference type="Proteomes" id="UP000823865"/>
    </source>
</evidence>
<dbReference type="GO" id="GO:0006353">
    <property type="term" value="P:DNA-templated transcription termination"/>
    <property type="evidence" value="ECO:0007669"/>
    <property type="project" value="UniProtKB-UniRule"/>
</dbReference>